<accession>A0ACB7UZ61</accession>
<evidence type="ECO:0000313" key="1">
    <source>
        <dbReference type="EMBL" id="KAH7666008.1"/>
    </source>
</evidence>
<dbReference type="Proteomes" id="UP000827976">
    <property type="component" value="Chromosome 13"/>
</dbReference>
<evidence type="ECO:0000313" key="2">
    <source>
        <dbReference type="Proteomes" id="UP000827976"/>
    </source>
</evidence>
<reference evidence="2" key="1">
    <citation type="journal article" date="2022" name="Nat. Commun.">
        <title>Chromosome evolution and the genetic basis of agronomically important traits in greater yam.</title>
        <authorList>
            <person name="Bredeson J.V."/>
            <person name="Lyons J.B."/>
            <person name="Oniyinde I.O."/>
            <person name="Okereke N.R."/>
            <person name="Kolade O."/>
            <person name="Nnabue I."/>
            <person name="Nwadili C.O."/>
            <person name="Hribova E."/>
            <person name="Parker M."/>
            <person name="Nwogha J."/>
            <person name="Shu S."/>
            <person name="Carlson J."/>
            <person name="Kariba R."/>
            <person name="Muthemba S."/>
            <person name="Knop K."/>
            <person name="Barton G.J."/>
            <person name="Sherwood A.V."/>
            <person name="Lopez-Montes A."/>
            <person name="Asiedu R."/>
            <person name="Jamnadass R."/>
            <person name="Muchugi A."/>
            <person name="Goodstein D."/>
            <person name="Egesi C.N."/>
            <person name="Featherston J."/>
            <person name="Asfaw A."/>
            <person name="Simpson G.G."/>
            <person name="Dolezel J."/>
            <person name="Hendre P.S."/>
            <person name="Van Deynze A."/>
            <person name="Kumar P.L."/>
            <person name="Obidiegwu J.E."/>
            <person name="Bhattacharjee R."/>
            <person name="Rokhsar D.S."/>
        </authorList>
    </citation>
    <scope>NUCLEOTIDE SEQUENCE [LARGE SCALE GENOMIC DNA]</scope>
    <source>
        <strain evidence="2">cv. TDa95/00328</strain>
    </source>
</reference>
<organism evidence="1 2">
    <name type="scientific">Dioscorea alata</name>
    <name type="common">Purple yam</name>
    <dbReference type="NCBI Taxonomy" id="55571"/>
    <lineage>
        <taxon>Eukaryota</taxon>
        <taxon>Viridiplantae</taxon>
        <taxon>Streptophyta</taxon>
        <taxon>Embryophyta</taxon>
        <taxon>Tracheophyta</taxon>
        <taxon>Spermatophyta</taxon>
        <taxon>Magnoliopsida</taxon>
        <taxon>Liliopsida</taxon>
        <taxon>Dioscoreales</taxon>
        <taxon>Dioscoreaceae</taxon>
        <taxon>Dioscorea</taxon>
    </lineage>
</organism>
<keyword evidence="2" id="KW-1185">Reference proteome</keyword>
<sequence length="135" mass="15630">MTSPRGLLLDRSPSPRERRATAEPSAWCFHWQDRLKGRKRKEQQREELRRPDFWVETFDSLSHQTTHGPCIHTANEVAFIKKQLLEIEAKQSNVLDLLKASLSLSTSSSSKALQAEGRDLRQTLNQVQDYEEKVQ</sequence>
<dbReference type="EMBL" id="CM037023">
    <property type="protein sequence ID" value="KAH7666008.1"/>
    <property type="molecule type" value="Genomic_DNA"/>
</dbReference>
<comment type="caution">
    <text evidence="1">The sequence shown here is derived from an EMBL/GenBank/DDBJ whole genome shotgun (WGS) entry which is preliminary data.</text>
</comment>
<protein>
    <submittedName>
        <fullName evidence="1">Serine-tRNA synthetase type1 N-terminal protein</fullName>
    </submittedName>
</protein>
<name>A0ACB7UZ61_DIOAL</name>
<gene>
    <name evidence="1" type="ORF">IHE45_13G071500</name>
</gene>
<proteinExistence type="predicted"/>